<dbReference type="Proteomes" id="UP000499080">
    <property type="component" value="Unassembled WGS sequence"/>
</dbReference>
<organism evidence="2 3">
    <name type="scientific">Araneus ventricosus</name>
    <name type="common">Orbweaver spider</name>
    <name type="synonym">Epeira ventricosa</name>
    <dbReference type="NCBI Taxonomy" id="182803"/>
    <lineage>
        <taxon>Eukaryota</taxon>
        <taxon>Metazoa</taxon>
        <taxon>Ecdysozoa</taxon>
        <taxon>Arthropoda</taxon>
        <taxon>Chelicerata</taxon>
        <taxon>Arachnida</taxon>
        <taxon>Araneae</taxon>
        <taxon>Araneomorphae</taxon>
        <taxon>Entelegynae</taxon>
        <taxon>Araneoidea</taxon>
        <taxon>Araneidae</taxon>
        <taxon>Araneus</taxon>
    </lineage>
</organism>
<keyword evidence="1" id="KW-0472">Membrane</keyword>
<dbReference type="AlphaFoldDB" id="A0A4Y2ANF2"/>
<accession>A0A4Y2ANF2</accession>
<evidence type="ECO:0000313" key="3">
    <source>
        <dbReference type="Proteomes" id="UP000499080"/>
    </source>
</evidence>
<keyword evidence="1" id="KW-1133">Transmembrane helix</keyword>
<sequence>MCGCLFTASCEASLPSKSSAVGPDAGLVAVVLVGRQVASRSKGVLGIQAGYLSSVAAIELQERTVSVLCMDTCLPVPTMESTWFARYCLTEVSLPQPRRYRWSTPLGFGVVLHFLTGPFVWVLYMGQICGPAPPMHYN</sequence>
<name>A0A4Y2ANF2_ARAVE</name>
<dbReference type="EMBL" id="BGPR01000022">
    <property type="protein sequence ID" value="GBL80524.1"/>
    <property type="molecule type" value="Genomic_DNA"/>
</dbReference>
<keyword evidence="1" id="KW-0812">Transmembrane</keyword>
<proteinExistence type="predicted"/>
<dbReference type="OrthoDB" id="10503465at2759"/>
<evidence type="ECO:0000313" key="2">
    <source>
        <dbReference type="EMBL" id="GBL80524.1"/>
    </source>
</evidence>
<protein>
    <submittedName>
        <fullName evidence="2">Uncharacterized protein</fullName>
    </submittedName>
</protein>
<feature type="transmembrane region" description="Helical" evidence="1">
    <location>
        <begin position="106"/>
        <end position="126"/>
    </location>
</feature>
<comment type="caution">
    <text evidence="2">The sequence shown here is derived from an EMBL/GenBank/DDBJ whole genome shotgun (WGS) entry which is preliminary data.</text>
</comment>
<gene>
    <name evidence="2" type="ORF">AVEN_225223_1</name>
</gene>
<reference evidence="2 3" key="1">
    <citation type="journal article" date="2019" name="Sci. Rep.">
        <title>Orb-weaving spider Araneus ventricosus genome elucidates the spidroin gene catalogue.</title>
        <authorList>
            <person name="Kono N."/>
            <person name="Nakamura H."/>
            <person name="Ohtoshi R."/>
            <person name="Moran D.A.P."/>
            <person name="Shinohara A."/>
            <person name="Yoshida Y."/>
            <person name="Fujiwara M."/>
            <person name="Mori M."/>
            <person name="Tomita M."/>
            <person name="Arakawa K."/>
        </authorList>
    </citation>
    <scope>NUCLEOTIDE SEQUENCE [LARGE SCALE GENOMIC DNA]</scope>
</reference>
<evidence type="ECO:0000256" key="1">
    <source>
        <dbReference type="SAM" id="Phobius"/>
    </source>
</evidence>
<keyword evidence="3" id="KW-1185">Reference proteome</keyword>